<evidence type="ECO:0008006" key="3">
    <source>
        <dbReference type="Google" id="ProtNLM"/>
    </source>
</evidence>
<evidence type="ECO:0000313" key="2">
    <source>
        <dbReference type="Proteomes" id="UP000022835"/>
    </source>
</evidence>
<name>A0A064CEU0_9MYCO</name>
<dbReference type="AlphaFoldDB" id="A0A064CEU0"/>
<evidence type="ECO:0000313" key="1">
    <source>
        <dbReference type="EMBL" id="KDE97243.1"/>
    </source>
</evidence>
<dbReference type="InterPro" id="IPR022536">
    <property type="entry name" value="EspC"/>
</dbReference>
<sequence length="101" mass="11304">MANQLRVDFDAWEDHASWWDNESAEAARRMATDPDTLESARHAFGKIGSSTVGQAYADALAARHDLGQRLAANAQAVANHIRRNLQTYADQEHENQQTLRT</sequence>
<dbReference type="eggNOG" id="ENOG5032IQ0">
    <property type="taxonomic scope" value="Bacteria"/>
</dbReference>
<dbReference type="EMBL" id="JALN02000002">
    <property type="protein sequence ID" value="KDE97243.1"/>
    <property type="molecule type" value="Genomic_DNA"/>
</dbReference>
<proteinExistence type="predicted"/>
<dbReference type="GO" id="GO:0009306">
    <property type="term" value="P:protein secretion"/>
    <property type="evidence" value="ECO:0007669"/>
    <property type="project" value="InterPro"/>
</dbReference>
<dbReference type="RefSeq" id="WP_036348593.1">
    <property type="nucleotide sequence ID" value="NZ_JALN02000002.1"/>
</dbReference>
<keyword evidence="2" id="KW-1185">Reference proteome</keyword>
<protein>
    <recommendedName>
        <fullName evidence="3">ESX-1 secretion-associated protein</fullName>
    </recommendedName>
</protein>
<dbReference type="STRING" id="1440774.Y900_028710"/>
<dbReference type="Pfam" id="PF10824">
    <property type="entry name" value="T7SS_ESX_EspC"/>
    <property type="match status" value="1"/>
</dbReference>
<accession>A0A064CEU0</accession>
<comment type="caution">
    <text evidence="1">The sequence shown here is derived from an EMBL/GenBank/DDBJ whole genome shotgun (WGS) entry which is preliminary data.</text>
</comment>
<reference evidence="1" key="1">
    <citation type="submission" date="2014-05" db="EMBL/GenBank/DDBJ databases">
        <title>Genome sequence of Mycobacterium aromaticivorans strain JS19b1T (= DSM 45407T).</title>
        <authorList>
            <person name="Kwak Y."/>
            <person name="Park G.-S."/>
            <person name="Li Q.X."/>
            <person name="Lee S.-E."/>
            <person name="Shin J.-H."/>
        </authorList>
    </citation>
    <scope>NUCLEOTIDE SEQUENCE [LARGE SCALE GENOMIC DNA]</scope>
    <source>
        <strain evidence="1">JS19b1</strain>
    </source>
</reference>
<dbReference type="Proteomes" id="UP000022835">
    <property type="component" value="Unassembled WGS sequence"/>
</dbReference>
<gene>
    <name evidence="1" type="ORF">Y900_028710</name>
</gene>
<organism evidence="1 2">
    <name type="scientific">Mycolicibacterium aromaticivorans JS19b1 = JCM 16368</name>
    <dbReference type="NCBI Taxonomy" id="1440774"/>
    <lineage>
        <taxon>Bacteria</taxon>
        <taxon>Bacillati</taxon>
        <taxon>Actinomycetota</taxon>
        <taxon>Actinomycetes</taxon>
        <taxon>Mycobacteriales</taxon>
        <taxon>Mycobacteriaceae</taxon>
        <taxon>Mycolicibacterium</taxon>
    </lineage>
</organism>
<dbReference type="OrthoDB" id="4726329at2"/>